<proteinExistence type="predicted"/>
<evidence type="ECO:0000313" key="2">
    <source>
        <dbReference type="EMBL" id="MCI4656335.1"/>
    </source>
</evidence>
<organism evidence="2 3">
    <name type="scientific">Cryobacterium zhongshanensis</name>
    <dbReference type="NCBI Taxonomy" id="2928153"/>
    <lineage>
        <taxon>Bacteria</taxon>
        <taxon>Bacillati</taxon>
        <taxon>Actinomycetota</taxon>
        <taxon>Actinomycetes</taxon>
        <taxon>Micrococcales</taxon>
        <taxon>Microbacteriaceae</taxon>
        <taxon>Cryobacterium</taxon>
    </lineage>
</organism>
<keyword evidence="1" id="KW-0472">Membrane</keyword>
<gene>
    <name evidence="2" type="ORF">MQH31_00710</name>
</gene>
<protein>
    <recommendedName>
        <fullName evidence="4">SipW-cognate class signal peptide</fullName>
    </recommendedName>
</protein>
<keyword evidence="3" id="KW-1185">Reference proteome</keyword>
<feature type="transmembrane region" description="Helical" evidence="1">
    <location>
        <begin position="20"/>
        <end position="41"/>
    </location>
</feature>
<dbReference type="EMBL" id="JALGAR010000001">
    <property type="protein sequence ID" value="MCI4656335.1"/>
    <property type="molecule type" value="Genomic_DNA"/>
</dbReference>
<evidence type="ECO:0008006" key="4">
    <source>
        <dbReference type="Google" id="ProtNLM"/>
    </source>
</evidence>
<evidence type="ECO:0000313" key="3">
    <source>
        <dbReference type="Proteomes" id="UP001165341"/>
    </source>
</evidence>
<keyword evidence="1" id="KW-0812">Transmembrane</keyword>
<dbReference type="Proteomes" id="UP001165341">
    <property type="component" value="Unassembled WGS sequence"/>
</dbReference>
<reference evidence="2" key="1">
    <citation type="submission" date="2022-03" db="EMBL/GenBank/DDBJ databases">
        <title>Cryobacterium sp. nov. strain ZS14-85, isolated from Antarctic soil.</title>
        <authorList>
            <person name="Li J."/>
            <person name="Niu G."/>
        </authorList>
    </citation>
    <scope>NUCLEOTIDE SEQUENCE</scope>
    <source>
        <strain evidence="2">ZS14-85</strain>
    </source>
</reference>
<name>A0AA41QRI9_9MICO</name>
<sequence length="192" mass="19037">MSNKIAALPARPVRKIGTAIGIFVAAILLAVLASGTTYSLWNGRVLVNAATVTSGSTSVTINGAASYSIPGLDLTKLSPGQSVVAPLTIANTGTTPLSASIASISLLSQTKSLASYLTVRLTASTSCSAGLLGGISGPLTTFTSSSSPFVLVSGATLAVCLEIQLNGDVVAGAQGGTASFTLNLAAVQVRKP</sequence>
<comment type="caution">
    <text evidence="2">The sequence shown here is derived from an EMBL/GenBank/DDBJ whole genome shotgun (WGS) entry which is preliminary data.</text>
</comment>
<accession>A0AA41QRI9</accession>
<evidence type="ECO:0000256" key="1">
    <source>
        <dbReference type="SAM" id="Phobius"/>
    </source>
</evidence>
<dbReference type="AlphaFoldDB" id="A0AA41QRI9"/>
<dbReference type="RefSeq" id="WP_243010572.1">
    <property type="nucleotide sequence ID" value="NZ_JALGAR010000001.1"/>
</dbReference>
<keyword evidence="1" id="KW-1133">Transmembrane helix</keyword>